<reference evidence="1 2" key="1">
    <citation type="submission" date="2011-02" db="EMBL/GenBank/DDBJ databases">
        <authorList>
            <person name="Durkin A.S."/>
            <person name="Madupu R."/>
            <person name="Torralba M."/>
            <person name="Gillis M."/>
            <person name="Methe B."/>
            <person name="Sutton G."/>
            <person name="Nelson K.E."/>
        </authorList>
    </citation>
    <scope>NUCLEOTIDE SEQUENCE [LARGE SCALE GENOMIC DNA]</scope>
    <source>
        <strain evidence="1 2">CRIS 18C-A</strain>
    </source>
</reference>
<proteinExistence type="predicted"/>
<dbReference type="EMBL" id="AEXO01000100">
    <property type="protein sequence ID" value="EGC85284.1"/>
    <property type="molecule type" value="Genomic_DNA"/>
</dbReference>
<dbReference type="Proteomes" id="UP000003155">
    <property type="component" value="Unassembled WGS sequence"/>
</dbReference>
<comment type="caution">
    <text evidence="1">The sequence shown here is derived from an EMBL/GenBank/DDBJ whole genome shotgun (WGS) entry which is preliminary data.</text>
</comment>
<organism evidence="1 2">
    <name type="scientific">Prevotella denticola CRIS 18C-A</name>
    <dbReference type="NCBI Taxonomy" id="944557"/>
    <lineage>
        <taxon>Bacteria</taxon>
        <taxon>Pseudomonadati</taxon>
        <taxon>Bacteroidota</taxon>
        <taxon>Bacteroidia</taxon>
        <taxon>Bacteroidales</taxon>
        <taxon>Prevotellaceae</taxon>
        <taxon>Prevotella</taxon>
    </lineage>
</organism>
<evidence type="ECO:0000313" key="2">
    <source>
        <dbReference type="Proteomes" id="UP000003155"/>
    </source>
</evidence>
<protein>
    <submittedName>
        <fullName evidence="1">Uncharacterized protein</fullName>
    </submittedName>
</protein>
<dbReference type="AlphaFoldDB" id="F0HAA6"/>
<sequence length="38" mass="4412">MMGGDESYLDWLPSGTPLLLRDWGRLHYTSGRLIPFIF</sequence>
<keyword evidence="2" id="KW-1185">Reference proteome</keyword>
<evidence type="ECO:0000313" key="1">
    <source>
        <dbReference type="EMBL" id="EGC85284.1"/>
    </source>
</evidence>
<accession>F0HAA6</accession>
<name>F0HAA6_9BACT</name>
<gene>
    <name evidence="1" type="ORF">HMPREF9303_0597</name>
</gene>